<evidence type="ECO:0000259" key="5">
    <source>
        <dbReference type="Pfam" id="PF06458"/>
    </source>
</evidence>
<evidence type="ECO:0000313" key="6">
    <source>
        <dbReference type="EMBL" id="MCS4488274.1"/>
    </source>
</evidence>
<evidence type="ECO:0000256" key="3">
    <source>
        <dbReference type="SAM" id="MobiDB-lite"/>
    </source>
</evidence>
<dbReference type="InterPro" id="IPR009459">
    <property type="entry name" value="MucBP_dom"/>
</dbReference>
<keyword evidence="2" id="KW-0677">Repeat</keyword>
<dbReference type="EMBL" id="JANUXX010000005">
    <property type="protein sequence ID" value="MCS4488274.1"/>
    <property type="molecule type" value="Genomic_DNA"/>
</dbReference>
<feature type="compositionally biased region" description="Low complexity" evidence="3">
    <location>
        <begin position="67"/>
        <end position="90"/>
    </location>
</feature>
<feature type="domain" description="MucBP" evidence="5">
    <location>
        <begin position="422"/>
        <end position="461"/>
    </location>
</feature>
<keyword evidence="1" id="KW-0732">Signal</keyword>
<dbReference type="Pfam" id="PF04650">
    <property type="entry name" value="YSIRK_signal"/>
    <property type="match status" value="1"/>
</dbReference>
<feature type="compositionally biased region" description="Low complexity" evidence="3">
    <location>
        <begin position="135"/>
        <end position="172"/>
    </location>
</feature>
<feature type="compositionally biased region" description="Low complexity" evidence="3">
    <location>
        <begin position="180"/>
        <end position="198"/>
    </location>
</feature>
<reference evidence="6 7" key="1">
    <citation type="journal article" date="2023" name="Int. J. Syst. Evol. Microbiol.">
        <title>Streptococcus sciuri sp. nov., Staphylococcus marylandisciuri sp. nov. and Staphylococcus americanisciuri sp. nov., isolated from faeces of eastern grey squirrel (Sciurus carolinensis).</title>
        <authorList>
            <person name="Volokhov D.V."/>
            <person name="Zagorodnyaya T.A."/>
            <person name="Furtak V.A."/>
            <person name="Nattanmai G."/>
            <person name="Randall L."/>
            <person name="Jose S."/>
            <person name="Gao Y."/>
            <person name="Eisenberg T."/>
            <person name="Delmonte P."/>
            <person name="Blom J."/>
            <person name="Mitchell K.K."/>
        </authorList>
    </citation>
    <scope>NUCLEOTIDE SEQUENCE [LARGE SCALE GENOMIC DNA]</scope>
    <source>
        <strain evidence="6 7">SQ9-PEA</strain>
    </source>
</reference>
<feature type="domain" description="MucBP" evidence="5">
    <location>
        <begin position="748"/>
        <end position="836"/>
    </location>
</feature>
<feature type="domain" description="MucBP" evidence="5">
    <location>
        <begin position="841"/>
        <end position="915"/>
    </location>
</feature>
<dbReference type="NCBIfam" id="TIGR01168">
    <property type="entry name" value="YSIRK_signal"/>
    <property type="match status" value="1"/>
</dbReference>
<feature type="compositionally biased region" description="Polar residues" evidence="3">
    <location>
        <begin position="42"/>
        <end position="64"/>
    </location>
</feature>
<proteinExistence type="predicted"/>
<feature type="compositionally biased region" description="Polar residues" evidence="3">
    <location>
        <begin position="238"/>
        <end position="247"/>
    </location>
</feature>
<feature type="compositionally biased region" description="Low complexity" evidence="3">
    <location>
        <begin position="97"/>
        <end position="118"/>
    </location>
</feature>
<feature type="region of interest" description="Disordered" evidence="3">
    <location>
        <begin position="42"/>
        <end position="205"/>
    </location>
</feature>
<evidence type="ECO:0000256" key="2">
    <source>
        <dbReference type="ARBA" id="ARBA00022737"/>
    </source>
</evidence>
<feature type="domain" description="YSIRK Gram-positive signal peptide" evidence="4">
    <location>
        <begin position="11"/>
        <end position="34"/>
    </location>
</feature>
<feature type="compositionally biased region" description="Low complexity" evidence="3">
    <location>
        <begin position="257"/>
        <end position="267"/>
    </location>
</feature>
<dbReference type="RefSeq" id="WP_259138263.1">
    <property type="nucleotide sequence ID" value="NZ_JANUXX010000005.1"/>
</dbReference>
<accession>A0ABT2F765</accession>
<feature type="non-terminal residue" evidence="6">
    <location>
        <position position="953"/>
    </location>
</feature>
<name>A0ABT2F765_9STRE</name>
<keyword evidence="7" id="KW-1185">Reference proteome</keyword>
<dbReference type="Gene3D" id="3.10.20.320">
    <property type="entry name" value="Putative peptidoglycan bound protein (lpxtg motif)"/>
    <property type="match status" value="2"/>
</dbReference>
<protein>
    <submittedName>
        <fullName evidence="6">MucBP domain-containing protein</fullName>
    </submittedName>
</protein>
<feature type="region of interest" description="Disordered" evidence="3">
    <location>
        <begin position="238"/>
        <end position="284"/>
    </location>
</feature>
<dbReference type="Pfam" id="PF06458">
    <property type="entry name" value="MucBP"/>
    <property type="match status" value="4"/>
</dbReference>
<evidence type="ECO:0000256" key="1">
    <source>
        <dbReference type="ARBA" id="ARBA00022729"/>
    </source>
</evidence>
<organism evidence="6 7">
    <name type="scientific">Streptococcus sciuri</name>
    <dbReference type="NCBI Taxonomy" id="2973939"/>
    <lineage>
        <taxon>Bacteria</taxon>
        <taxon>Bacillati</taxon>
        <taxon>Bacillota</taxon>
        <taxon>Bacilli</taxon>
        <taxon>Lactobacillales</taxon>
        <taxon>Streptococcaceae</taxon>
        <taxon>Streptococcus</taxon>
    </lineage>
</organism>
<evidence type="ECO:0000313" key="7">
    <source>
        <dbReference type="Proteomes" id="UP001206548"/>
    </source>
</evidence>
<dbReference type="InterPro" id="IPR005877">
    <property type="entry name" value="YSIRK_signal_dom"/>
</dbReference>
<evidence type="ECO:0000259" key="4">
    <source>
        <dbReference type="Pfam" id="PF04650"/>
    </source>
</evidence>
<sequence length="953" mass="100841">MYGKHSSKKSRQRFSLRKLSVGTASVLIGTLIFLGQNESVAADNTASTDKSSALVTSGNSSGDTEQADQASTTTTQADASADLATDQTSSNSTTPVAEDSATKASESEESSASTADTTDADKASATEAVEDKSSSDSATATEDADTTETTKVADDTTATASTSANTASAKATATEKADDTATAATATDETSNNAATSTDAESTNTLSVNVADTTATNANSADTLRASKVDATVLSNLTTSNDASSTGKVRRKRATTDTDSSSTSDDTYAGYSVSIPDQSNGVLKDPEDGRFTFNNMKNNATGSTYVFSVKDAASIADDDVADDKESKEIYVTVYDKDGTVTKQFSINRFSGSGVKETLENTTFSLLDDNSIQLNETDPNTTYTNSYSALSSSSDNKNSTYNLVIPRLIDQKTDYYNLLTDESIKDTYKQTAWQGYDYTTTPIEIDGYRYVKSTNNESGTVSVNQPRFKGSVSYRKVQTTVAGAKITLYIKATVVDTKQTLSRTVYMTPSTSSSLPDAETFFTNISDYTTYTDKIYTPVTDLTAKSSNGNYTYSDVAANDANAFYLARTDGKYFSSSSSSSSVSVTAYKNLLDSDKTPVTYKVTFMLPYADKTMIAADSVGNKATLNNAITTFSDVRYYYIPQGSVEVTYVNTDGETIKDTLELVSTQDIGTESASVVTYNTYDATGETAAPTTITTADGKTYELAEEGVYEAGAVDSAGHLTTSAATTGDLALGKQTVTYVYKEVKGNVNVTYVDTEGNTIHTTVVDTQNASTGTAYDTSDNKPATITTADGKTYELVSAGEYTVGTVDAEGHLTSSDATTGEVAVGTKTVTYVYQEVKGTVTVHYVDEDGTVLKDPVIDTPESSTGTAYDTTDNKPATITTADGKTYELVPELTSGQETGTVVPGNTDVTYVYKEVKGNVNVTYVDTEGNTIHTTVVDTQNASTGTAYDTSD</sequence>
<dbReference type="Proteomes" id="UP001206548">
    <property type="component" value="Unassembled WGS sequence"/>
</dbReference>
<comment type="caution">
    <text evidence="6">The sequence shown here is derived from an EMBL/GenBank/DDBJ whole genome shotgun (WGS) entry which is preliminary data.</text>
</comment>
<gene>
    <name evidence="6" type="ORF">NXS10_04790</name>
</gene>
<feature type="domain" description="MucBP" evidence="5">
    <location>
        <begin position="920"/>
        <end position="952"/>
    </location>
</feature>
<feature type="compositionally biased region" description="Basic and acidic residues" evidence="3">
    <location>
        <begin position="119"/>
        <end position="134"/>
    </location>
</feature>